<comment type="cofactor">
    <cofactor evidence="7">
        <name>Mg(2+)</name>
        <dbReference type="ChEBI" id="CHEBI:18420"/>
    </cofactor>
    <text evidence="7">Binds 1 Mg(2+) ion per subunit.</text>
</comment>
<organism evidence="9 10">
    <name type="scientific">Paenibacillus pabuli</name>
    <dbReference type="NCBI Taxonomy" id="1472"/>
    <lineage>
        <taxon>Bacteria</taxon>
        <taxon>Bacillati</taxon>
        <taxon>Bacillota</taxon>
        <taxon>Bacilli</taxon>
        <taxon>Bacillales</taxon>
        <taxon>Paenibacillaceae</taxon>
        <taxon>Paenibacillus</taxon>
    </lineage>
</organism>
<keyword evidence="4 7" id="KW-0378">Hydrolase</keyword>
<keyword evidence="6 7" id="KW-0546">Nucleotide metabolism</keyword>
<evidence type="ECO:0000256" key="1">
    <source>
        <dbReference type="ARBA" id="ARBA00008023"/>
    </source>
</evidence>
<dbReference type="InterPro" id="IPR002637">
    <property type="entry name" value="RdgB/HAM1"/>
</dbReference>
<dbReference type="EMBL" id="QLLI01000006">
    <property type="protein sequence ID" value="RAI96707.1"/>
    <property type="molecule type" value="Genomic_DNA"/>
</dbReference>
<dbReference type="PANTHER" id="PTHR11067:SF9">
    <property type="entry name" value="INOSINE TRIPHOSPHATE PYROPHOSPHATASE"/>
    <property type="match status" value="1"/>
</dbReference>
<evidence type="ECO:0000256" key="7">
    <source>
        <dbReference type="HAMAP-Rule" id="MF_01405"/>
    </source>
</evidence>
<gene>
    <name evidence="9" type="ORF">DET54_10665</name>
</gene>
<comment type="catalytic activity">
    <reaction evidence="7">
        <text>ITP + H2O = IMP + diphosphate + H(+)</text>
        <dbReference type="Rhea" id="RHEA:29399"/>
        <dbReference type="ChEBI" id="CHEBI:15377"/>
        <dbReference type="ChEBI" id="CHEBI:15378"/>
        <dbReference type="ChEBI" id="CHEBI:33019"/>
        <dbReference type="ChEBI" id="CHEBI:58053"/>
        <dbReference type="ChEBI" id="CHEBI:61402"/>
        <dbReference type="EC" id="3.6.1.66"/>
    </reaction>
</comment>
<keyword evidence="5 7" id="KW-0460">Magnesium</keyword>
<feature type="binding site" evidence="7">
    <location>
        <begin position="193"/>
        <end position="194"/>
    </location>
    <ligand>
        <name>substrate</name>
    </ligand>
</feature>
<comment type="caution">
    <text evidence="9">The sequence shown here is derived from an EMBL/GenBank/DDBJ whole genome shotgun (WGS) entry which is preliminary data.</text>
</comment>
<dbReference type="InterPro" id="IPR029001">
    <property type="entry name" value="ITPase-like_fam"/>
</dbReference>
<feature type="binding site" evidence="7">
    <location>
        <begin position="165"/>
        <end position="168"/>
    </location>
    <ligand>
        <name>substrate</name>
    </ligand>
</feature>
<comment type="catalytic activity">
    <reaction evidence="7">
        <text>XTP + H2O = XMP + diphosphate + H(+)</text>
        <dbReference type="Rhea" id="RHEA:28610"/>
        <dbReference type="ChEBI" id="CHEBI:15377"/>
        <dbReference type="ChEBI" id="CHEBI:15378"/>
        <dbReference type="ChEBI" id="CHEBI:33019"/>
        <dbReference type="ChEBI" id="CHEBI:57464"/>
        <dbReference type="ChEBI" id="CHEBI:61314"/>
        <dbReference type="EC" id="3.6.1.66"/>
    </reaction>
</comment>
<dbReference type="CDD" id="cd00515">
    <property type="entry name" value="HAM1"/>
    <property type="match status" value="1"/>
</dbReference>
<evidence type="ECO:0000313" key="9">
    <source>
        <dbReference type="EMBL" id="RAI96707.1"/>
    </source>
</evidence>
<evidence type="ECO:0000256" key="6">
    <source>
        <dbReference type="ARBA" id="ARBA00023080"/>
    </source>
</evidence>
<proteinExistence type="inferred from homology"/>
<feature type="active site" description="Proton acceptor" evidence="7">
    <location>
        <position position="74"/>
    </location>
</feature>
<protein>
    <recommendedName>
        <fullName evidence="7">dITP/XTP pyrophosphatase</fullName>
        <ecNumber evidence="7">3.6.1.66</ecNumber>
    </recommendedName>
    <alternativeName>
        <fullName evidence="7">Non-canonical purine NTP pyrophosphatase</fullName>
    </alternativeName>
    <alternativeName>
        <fullName evidence="7">Non-standard purine NTP pyrophosphatase</fullName>
    </alternativeName>
    <alternativeName>
        <fullName evidence="7">Nucleoside-triphosphate diphosphatase</fullName>
    </alternativeName>
    <alternativeName>
        <fullName evidence="7">Nucleoside-triphosphate pyrophosphatase</fullName>
        <shortName evidence="7">NTPase</shortName>
    </alternativeName>
</protein>
<feature type="binding site" evidence="7">
    <location>
        <position position="75"/>
    </location>
    <ligand>
        <name>substrate</name>
    </ligand>
</feature>
<evidence type="ECO:0000313" key="10">
    <source>
        <dbReference type="Proteomes" id="UP000248827"/>
    </source>
</evidence>
<evidence type="ECO:0000256" key="2">
    <source>
        <dbReference type="ARBA" id="ARBA00022723"/>
    </source>
</evidence>
<dbReference type="NCBIfam" id="TIGR00042">
    <property type="entry name" value="RdgB/HAM1 family non-canonical purine NTP pyrophosphatase"/>
    <property type="match status" value="1"/>
</dbReference>
<comment type="function">
    <text evidence="7">Pyrophosphatase that catalyzes the hydrolysis of nucleoside triphosphates to their monophosphate derivatives, with a high preference for the non-canonical purine nucleotides XTP (xanthosine triphosphate), dITP (deoxyinosine triphosphate) and ITP. Seems to function as a house-cleaning enzyme that removes non-canonical purine nucleotides from the nucleotide pool, thus preventing their incorporation into DNA/RNA and avoiding chromosomal lesions.</text>
</comment>
<dbReference type="InterPro" id="IPR020922">
    <property type="entry name" value="dITP/XTP_pyrophosphatase"/>
</dbReference>
<feature type="binding site" evidence="7">
    <location>
        <position position="74"/>
    </location>
    <ligand>
        <name>Mg(2+)</name>
        <dbReference type="ChEBI" id="CHEBI:18420"/>
    </ligand>
</feature>
<dbReference type="NCBIfam" id="NF011397">
    <property type="entry name" value="PRK14822.1"/>
    <property type="match status" value="1"/>
</dbReference>
<reference evidence="9 10" key="1">
    <citation type="submission" date="2018-06" db="EMBL/GenBank/DDBJ databases">
        <title>Freshwater and sediment microbial communities from various areas in North America, analyzing microbe dynamics in response to fracking.</title>
        <authorList>
            <person name="Lamendella R."/>
        </authorList>
    </citation>
    <scope>NUCLEOTIDE SEQUENCE [LARGE SCALE GENOMIC DNA]</scope>
    <source>
        <strain evidence="9 10">NG-13</strain>
    </source>
</reference>
<comment type="catalytic activity">
    <reaction evidence="7">
        <text>dITP + H2O = dIMP + diphosphate + H(+)</text>
        <dbReference type="Rhea" id="RHEA:28342"/>
        <dbReference type="ChEBI" id="CHEBI:15377"/>
        <dbReference type="ChEBI" id="CHEBI:15378"/>
        <dbReference type="ChEBI" id="CHEBI:33019"/>
        <dbReference type="ChEBI" id="CHEBI:61194"/>
        <dbReference type="ChEBI" id="CHEBI:61382"/>
        <dbReference type="EC" id="3.6.1.66"/>
    </reaction>
</comment>
<name>A0ABX9BJY5_9BACL</name>
<dbReference type="EC" id="3.6.1.66" evidence="7"/>
<evidence type="ECO:0000256" key="8">
    <source>
        <dbReference type="RuleBase" id="RU003781"/>
    </source>
</evidence>
<feature type="binding site" evidence="7">
    <location>
        <position position="188"/>
    </location>
    <ligand>
        <name>substrate</name>
    </ligand>
</feature>
<evidence type="ECO:0000256" key="5">
    <source>
        <dbReference type="ARBA" id="ARBA00022842"/>
    </source>
</evidence>
<dbReference type="SUPFAM" id="SSF52972">
    <property type="entry name" value="ITPase-like"/>
    <property type="match status" value="1"/>
</dbReference>
<feature type="binding site" evidence="7">
    <location>
        <begin position="12"/>
        <end position="17"/>
    </location>
    <ligand>
        <name>substrate</name>
    </ligand>
</feature>
<dbReference type="Pfam" id="PF01725">
    <property type="entry name" value="Ham1p_like"/>
    <property type="match status" value="1"/>
</dbReference>
<accession>A0ABX9BJY5</accession>
<dbReference type="RefSeq" id="WP_111619975.1">
    <property type="nucleotide sequence ID" value="NZ_QLLI01000006.1"/>
</dbReference>
<keyword evidence="10" id="KW-1185">Reference proteome</keyword>
<comment type="similarity">
    <text evidence="1 7 8">Belongs to the HAM1 NTPase family.</text>
</comment>
<dbReference type="Proteomes" id="UP000248827">
    <property type="component" value="Unassembled WGS sequence"/>
</dbReference>
<keyword evidence="3 7" id="KW-0547">Nucleotide-binding</keyword>
<keyword evidence="2 7" id="KW-0479">Metal-binding</keyword>
<sequence length="207" mass="21992">MSLDSPIIIVATRNAGKVREFAHAFAPLGKEVKSMFDYPELPDVVEDGVTFAENAWKKAKTVGDALGLPVLADDSGLCVDLLDGDPGVYSARYAGEGATDAKNNAKLIEALESLKSGEDTEQPLLSPASFVCALVLYDPATGDKYESEGTVEGWITAEAAGGGGFGYDPLFYVPEYEMTMAELTLEQKQAISHRGHALRALVSSLKG</sequence>
<evidence type="ECO:0000256" key="3">
    <source>
        <dbReference type="ARBA" id="ARBA00022741"/>
    </source>
</evidence>
<dbReference type="PANTHER" id="PTHR11067">
    <property type="entry name" value="INOSINE TRIPHOSPHATE PYROPHOSPHATASE/HAM1 PROTEIN"/>
    <property type="match status" value="1"/>
</dbReference>
<dbReference type="HAMAP" id="MF_01405">
    <property type="entry name" value="Non_canon_purine_NTPase"/>
    <property type="match status" value="1"/>
</dbReference>
<comment type="caution">
    <text evidence="7">Lacks conserved residue(s) required for the propagation of feature annotation.</text>
</comment>
<dbReference type="Gene3D" id="3.90.950.10">
    <property type="match status" value="1"/>
</dbReference>
<comment type="subunit">
    <text evidence="7">Homodimer.</text>
</comment>
<evidence type="ECO:0000256" key="4">
    <source>
        <dbReference type="ARBA" id="ARBA00022801"/>
    </source>
</evidence>